<dbReference type="GO" id="GO:0005834">
    <property type="term" value="C:heterotrimeric G-protein complex"/>
    <property type="evidence" value="ECO:0007669"/>
    <property type="project" value="TreeGrafter"/>
</dbReference>
<keyword evidence="4" id="KW-0807">Transducer</keyword>
<dbReference type="Proteomes" id="UP000050741">
    <property type="component" value="Unassembled WGS sequence"/>
</dbReference>
<dbReference type="AlphaFoldDB" id="A0A183CF64"/>
<evidence type="ECO:0000313" key="7">
    <source>
        <dbReference type="WBParaSite" id="GPLIN_001151900"/>
    </source>
</evidence>
<sequence length="106" mass="12427">MYRNKFLRTSSFIMFLNKKDIFAKKLLQVPLQQFLPRFEGRLIANPTLNSEELYTTAVDFIKQTFTTIRRQDKRQIYAHVTNATDFVFNVTCDIIITKNIKAAGMN</sequence>
<keyword evidence="2 5" id="KW-0547">Nucleotide-binding</keyword>
<reference evidence="7" key="3">
    <citation type="submission" date="2016-06" db="UniProtKB">
        <authorList>
            <consortium name="WormBaseParasite"/>
        </authorList>
    </citation>
    <scope>IDENTIFICATION</scope>
</reference>
<dbReference type="GO" id="GO:0031683">
    <property type="term" value="F:G-protein beta/gamma-subunit complex binding"/>
    <property type="evidence" value="ECO:0007669"/>
    <property type="project" value="InterPro"/>
</dbReference>
<evidence type="ECO:0000256" key="4">
    <source>
        <dbReference type="ARBA" id="ARBA00023224"/>
    </source>
</evidence>
<organism evidence="6 7">
    <name type="scientific">Globodera pallida</name>
    <name type="common">Potato cyst nematode worm</name>
    <name type="synonym">Heterodera pallida</name>
    <dbReference type="NCBI Taxonomy" id="36090"/>
    <lineage>
        <taxon>Eukaryota</taxon>
        <taxon>Metazoa</taxon>
        <taxon>Ecdysozoa</taxon>
        <taxon>Nematoda</taxon>
        <taxon>Chromadorea</taxon>
        <taxon>Rhabditida</taxon>
        <taxon>Tylenchina</taxon>
        <taxon>Tylenchomorpha</taxon>
        <taxon>Tylenchoidea</taxon>
        <taxon>Heteroderidae</taxon>
        <taxon>Heteroderinae</taxon>
        <taxon>Globodera</taxon>
    </lineage>
</organism>
<dbReference type="InterPro" id="IPR001019">
    <property type="entry name" value="Gprotein_alpha_su"/>
</dbReference>
<dbReference type="SUPFAM" id="SSF52540">
    <property type="entry name" value="P-loop containing nucleoside triphosphate hydrolases"/>
    <property type="match status" value="1"/>
</dbReference>
<evidence type="ECO:0000256" key="3">
    <source>
        <dbReference type="ARBA" id="ARBA00023134"/>
    </source>
</evidence>
<evidence type="ECO:0000256" key="2">
    <source>
        <dbReference type="ARBA" id="ARBA00022741"/>
    </source>
</evidence>
<reference evidence="6" key="2">
    <citation type="submission" date="2014-05" db="EMBL/GenBank/DDBJ databases">
        <title>The genome and life-stage specific transcriptomes of Globodera pallida elucidate key aspects of plant parasitism by a cyst nematode.</title>
        <authorList>
            <person name="Cotton J.A."/>
            <person name="Lilley C.J."/>
            <person name="Jones L.M."/>
            <person name="Kikuchi T."/>
            <person name="Reid A.J."/>
            <person name="Thorpe P."/>
            <person name="Tsai I.J."/>
            <person name="Beasley H."/>
            <person name="Blok V."/>
            <person name="Cock P.J.A."/>
            <person name="Van den Akker S.E."/>
            <person name="Holroyd N."/>
            <person name="Hunt M."/>
            <person name="Mantelin S."/>
            <person name="Naghra H."/>
            <person name="Pain A."/>
            <person name="Palomares-Rius J.E."/>
            <person name="Zarowiecki M."/>
            <person name="Berriman M."/>
            <person name="Jones J.T."/>
            <person name="Urwin P.E."/>
        </authorList>
    </citation>
    <scope>NUCLEOTIDE SEQUENCE [LARGE SCALE GENOMIC DNA]</scope>
    <source>
        <strain evidence="6">Lindley</strain>
    </source>
</reference>
<dbReference type="GO" id="GO:0046872">
    <property type="term" value="F:metal ion binding"/>
    <property type="evidence" value="ECO:0007669"/>
    <property type="project" value="UniProtKB-KW"/>
</dbReference>
<dbReference type="GO" id="GO:0003924">
    <property type="term" value="F:GTPase activity"/>
    <property type="evidence" value="ECO:0007669"/>
    <property type="project" value="InterPro"/>
</dbReference>
<dbReference type="GO" id="GO:0007188">
    <property type="term" value="P:adenylate cyclase-modulating G protein-coupled receptor signaling pathway"/>
    <property type="evidence" value="ECO:0007669"/>
    <property type="project" value="TreeGrafter"/>
</dbReference>
<dbReference type="PROSITE" id="PS51882">
    <property type="entry name" value="G_ALPHA"/>
    <property type="match status" value="1"/>
</dbReference>
<evidence type="ECO:0000256" key="1">
    <source>
        <dbReference type="ARBA" id="ARBA00022723"/>
    </source>
</evidence>
<accession>A0A183CF64</accession>
<dbReference type="Pfam" id="PF00503">
    <property type="entry name" value="G-alpha"/>
    <property type="match status" value="1"/>
</dbReference>
<keyword evidence="3 5" id="KW-0342">GTP-binding</keyword>
<dbReference type="PANTHER" id="PTHR10218">
    <property type="entry name" value="GTP-BINDING PROTEIN ALPHA SUBUNIT"/>
    <property type="match status" value="1"/>
</dbReference>
<evidence type="ECO:0000313" key="6">
    <source>
        <dbReference type="Proteomes" id="UP000050741"/>
    </source>
</evidence>
<evidence type="ECO:0000256" key="5">
    <source>
        <dbReference type="PIRSR" id="PIRSR601019-1"/>
    </source>
</evidence>
<name>A0A183CF64_GLOPA</name>
<protein>
    <submittedName>
        <fullName evidence="7">Uncharacterized protein</fullName>
    </submittedName>
</protein>
<feature type="binding site" evidence="5">
    <location>
        <position position="83"/>
    </location>
    <ligand>
        <name>GTP</name>
        <dbReference type="ChEBI" id="CHEBI:37565"/>
    </ligand>
</feature>
<keyword evidence="6" id="KW-1185">Reference proteome</keyword>
<dbReference type="PANTHER" id="PTHR10218:SF302">
    <property type="entry name" value="GUANINE NUCLEOTIDE-BINDING PROTEIN ALPHA-5 SUBUNIT"/>
    <property type="match status" value="1"/>
</dbReference>
<feature type="binding site" evidence="5">
    <location>
        <begin position="17"/>
        <end position="20"/>
    </location>
    <ligand>
        <name>GTP</name>
        <dbReference type="ChEBI" id="CHEBI:37565"/>
    </ligand>
</feature>
<keyword evidence="1" id="KW-0479">Metal-binding</keyword>
<dbReference type="Gene3D" id="3.40.50.300">
    <property type="entry name" value="P-loop containing nucleotide triphosphate hydrolases"/>
    <property type="match status" value="1"/>
</dbReference>
<proteinExistence type="predicted"/>
<reference evidence="6" key="1">
    <citation type="submission" date="2013-12" db="EMBL/GenBank/DDBJ databases">
        <authorList>
            <person name="Aslett M."/>
        </authorList>
    </citation>
    <scope>NUCLEOTIDE SEQUENCE [LARGE SCALE GENOMIC DNA]</scope>
    <source>
        <strain evidence="6">Lindley</strain>
    </source>
</reference>
<dbReference type="GO" id="GO:0001664">
    <property type="term" value="F:G protein-coupled receptor binding"/>
    <property type="evidence" value="ECO:0007669"/>
    <property type="project" value="TreeGrafter"/>
</dbReference>
<dbReference type="WBParaSite" id="GPLIN_001151900">
    <property type="protein sequence ID" value="GPLIN_001151900"/>
    <property type="gene ID" value="GPLIN_001151900"/>
</dbReference>
<dbReference type="FunFam" id="3.40.50.300:FF:000720">
    <property type="entry name" value="Guanine nucleotide-binding protein G(k) subunit alpha"/>
    <property type="match status" value="1"/>
</dbReference>
<dbReference type="GO" id="GO:0005737">
    <property type="term" value="C:cytoplasm"/>
    <property type="evidence" value="ECO:0007669"/>
    <property type="project" value="TreeGrafter"/>
</dbReference>
<dbReference type="GO" id="GO:0005525">
    <property type="term" value="F:GTP binding"/>
    <property type="evidence" value="ECO:0007669"/>
    <property type="project" value="UniProtKB-KW"/>
</dbReference>
<dbReference type="InterPro" id="IPR027417">
    <property type="entry name" value="P-loop_NTPase"/>
</dbReference>